<evidence type="ECO:0000313" key="1">
    <source>
        <dbReference type="EMBL" id="KAJ4838568.1"/>
    </source>
</evidence>
<dbReference type="EMBL" id="JAKUCV010003522">
    <property type="protein sequence ID" value="KAJ4838568.1"/>
    <property type="molecule type" value="Genomic_DNA"/>
</dbReference>
<feature type="non-terminal residue" evidence="1">
    <location>
        <position position="1"/>
    </location>
</feature>
<gene>
    <name evidence="1" type="ORF">Tsubulata_047849</name>
</gene>
<dbReference type="Proteomes" id="UP001141552">
    <property type="component" value="Unassembled WGS sequence"/>
</dbReference>
<accession>A0A9Q0FVZ3</accession>
<dbReference type="Pfam" id="PF14009">
    <property type="entry name" value="PADRE"/>
    <property type="match status" value="1"/>
</dbReference>
<proteinExistence type="predicted"/>
<keyword evidence="2" id="KW-1185">Reference proteome</keyword>
<dbReference type="PANTHER" id="PTHR33052">
    <property type="entry name" value="DUF4228 DOMAIN PROTEIN-RELATED"/>
    <property type="match status" value="1"/>
</dbReference>
<dbReference type="OrthoDB" id="1919386at2759"/>
<evidence type="ECO:0000313" key="2">
    <source>
        <dbReference type="Proteomes" id="UP001141552"/>
    </source>
</evidence>
<reference evidence="1" key="1">
    <citation type="submission" date="2022-02" db="EMBL/GenBank/DDBJ databases">
        <authorList>
            <person name="Henning P.M."/>
            <person name="McCubbin A.G."/>
            <person name="Shore J.S."/>
        </authorList>
    </citation>
    <scope>NUCLEOTIDE SEQUENCE</scope>
    <source>
        <strain evidence="1">F60SS</strain>
        <tissue evidence="1">Leaves</tissue>
    </source>
</reference>
<dbReference type="InterPro" id="IPR025322">
    <property type="entry name" value="PADRE_dom"/>
</dbReference>
<comment type="caution">
    <text evidence="1">The sequence shown here is derived from an EMBL/GenBank/DDBJ whole genome shotgun (WGS) entry which is preliminary data.</text>
</comment>
<dbReference type="AlphaFoldDB" id="A0A9Q0FVZ3"/>
<reference evidence="1" key="2">
    <citation type="journal article" date="2023" name="Plants (Basel)">
        <title>Annotation of the Turnera subulata (Passifloraceae) Draft Genome Reveals the S-Locus Evolved after the Divergence of Turneroideae from Passifloroideae in a Stepwise Manner.</title>
        <authorList>
            <person name="Henning P.M."/>
            <person name="Roalson E.H."/>
            <person name="Mir W."/>
            <person name="McCubbin A.G."/>
            <person name="Shore J.S."/>
        </authorList>
    </citation>
    <scope>NUCLEOTIDE SEQUENCE</scope>
    <source>
        <strain evidence="1">F60SS</strain>
    </source>
</reference>
<sequence length="92" mass="10434">GNTRSEHRSDRGAADIIKQPSTIKIVQVDGKLQVLKQPIQARNITSQDPNCFLCSLESMSIGNSVQRVPDEEELQPAQIYFLWFPYFNLEAI</sequence>
<organism evidence="1 2">
    <name type="scientific">Turnera subulata</name>
    <dbReference type="NCBI Taxonomy" id="218843"/>
    <lineage>
        <taxon>Eukaryota</taxon>
        <taxon>Viridiplantae</taxon>
        <taxon>Streptophyta</taxon>
        <taxon>Embryophyta</taxon>
        <taxon>Tracheophyta</taxon>
        <taxon>Spermatophyta</taxon>
        <taxon>Magnoliopsida</taxon>
        <taxon>eudicotyledons</taxon>
        <taxon>Gunneridae</taxon>
        <taxon>Pentapetalae</taxon>
        <taxon>rosids</taxon>
        <taxon>fabids</taxon>
        <taxon>Malpighiales</taxon>
        <taxon>Passifloraceae</taxon>
        <taxon>Turnera</taxon>
    </lineage>
</organism>
<protein>
    <submittedName>
        <fullName evidence="1">Uncharacterized protein</fullName>
    </submittedName>
</protein>
<name>A0A9Q0FVZ3_9ROSI</name>